<dbReference type="SUPFAM" id="SSF53335">
    <property type="entry name" value="S-adenosyl-L-methionine-dependent methyltransferases"/>
    <property type="match status" value="1"/>
</dbReference>
<dbReference type="EC" id="2.1.1.72" evidence="2"/>
<sequence length="308" mass="36321">MFIKSPLSYAGNKFQILNIIYNYIKNDEVILDLFCGSSVVGINSRNKKIIINDLNKSIIEILKYLIKNKLDKIVSDIENVIHKFDLTNSFRNSYSFYKSKLKNTSNNGLKELNIVSFNKLRSYYNSLNDKFTEEAIIILFVLKIYGFNGEIRFNSIGNYNIPVGKTDFNKATFKRIENFKLKTNNMKIDINNFDFRDERLNQKILDSDIVYIDPPYLLTEATYNKEWDINTEIEFYAFIEKKILANNKKIIISNILKRGDKINIELKKFIKRNNLIVKEIEKNYISSSYNKKNRYTLDKEVLVMNFEI</sequence>
<keyword evidence="4" id="KW-0808">Transferase</keyword>
<evidence type="ECO:0000256" key="6">
    <source>
        <dbReference type="ARBA" id="ARBA00047942"/>
    </source>
</evidence>
<proteinExistence type="inferred from homology"/>
<keyword evidence="8" id="KW-1185">Reference proteome</keyword>
<dbReference type="GO" id="GO:0032259">
    <property type="term" value="P:methylation"/>
    <property type="evidence" value="ECO:0007669"/>
    <property type="project" value="UniProtKB-KW"/>
</dbReference>
<gene>
    <name evidence="7" type="primary">dam</name>
    <name evidence="7" type="ORF">SFLOR_v1c06880</name>
</gene>
<dbReference type="GO" id="GO:1904047">
    <property type="term" value="F:S-adenosyl-L-methionine binding"/>
    <property type="evidence" value="ECO:0007669"/>
    <property type="project" value="TreeGrafter"/>
</dbReference>
<dbReference type="Pfam" id="PF02086">
    <property type="entry name" value="MethyltransfD12"/>
    <property type="match status" value="1"/>
</dbReference>
<dbReference type="InterPro" id="IPR012327">
    <property type="entry name" value="MeTrfase_D12"/>
</dbReference>
<dbReference type="InterPro" id="IPR023095">
    <property type="entry name" value="Ade_MeTrfase_dom_2"/>
</dbReference>
<dbReference type="AlphaFoldDB" id="A0A2K8SE46"/>
<dbReference type="GO" id="GO:0009307">
    <property type="term" value="P:DNA restriction-modification system"/>
    <property type="evidence" value="ECO:0007669"/>
    <property type="project" value="InterPro"/>
</dbReference>
<comment type="similarity">
    <text evidence="1">Belongs to the N(4)/N(6)-methyltransferase family.</text>
</comment>
<evidence type="ECO:0000256" key="5">
    <source>
        <dbReference type="ARBA" id="ARBA00022691"/>
    </source>
</evidence>
<dbReference type="InterPro" id="IPR002052">
    <property type="entry name" value="DNA_methylase_N6_adenine_CS"/>
</dbReference>
<dbReference type="GO" id="GO:0006298">
    <property type="term" value="P:mismatch repair"/>
    <property type="evidence" value="ECO:0007669"/>
    <property type="project" value="TreeGrafter"/>
</dbReference>
<dbReference type="InterPro" id="IPR012263">
    <property type="entry name" value="M_m6A_EcoRV"/>
</dbReference>
<dbReference type="OrthoDB" id="9805629at2"/>
<dbReference type="Gene3D" id="3.40.50.150">
    <property type="entry name" value="Vaccinia Virus protein VP39"/>
    <property type="match status" value="1"/>
</dbReference>
<dbReference type="RefSeq" id="WP_100916714.1">
    <property type="nucleotide sequence ID" value="NZ_CP025057.1"/>
</dbReference>
<evidence type="ECO:0000256" key="2">
    <source>
        <dbReference type="ARBA" id="ARBA00011900"/>
    </source>
</evidence>
<name>A0A2K8SE46_9MOLU</name>
<dbReference type="PANTHER" id="PTHR30481:SF3">
    <property type="entry name" value="DNA ADENINE METHYLASE"/>
    <property type="match status" value="1"/>
</dbReference>
<dbReference type="PROSITE" id="PS00092">
    <property type="entry name" value="N6_MTASE"/>
    <property type="match status" value="1"/>
</dbReference>
<evidence type="ECO:0000313" key="8">
    <source>
        <dbReference type="Proteomes" id="UP000231823"/>
    </source>
</evidence>
<dbReference type="Gene3D" id="1.10.1020.10">
    <property type="entry name" value="Adenine-specific Methyltransferase, Domain 2"/>
    <property type="match status" value="1"/>
</dbReference>
<dbReference type="PIRSF" id="PIRSF000398">
    <property type="entry name" value="M_m6A_EcoRV"/>
    <property type="match status" value="1"/>
</dbReference>
<reference evidence="7 8" key="1">
    <citation type="submission" date="2017-12" db="EMBL/GenBank/DDBJ databases">
        <title>Complete genome sequence of Spiroplasma floricola 23-6 (ATCC 29989).</title>
        <authorList>
            <person name="Tsai Y.-M."/>
            <person name="Wu P.-S."/>
            <person name="Lo W.-S."/>
            <person name="Kuo C.-H."/>
        </authorList>
    </citation>
    <scope>NUCLEOTIDE SEQUENCE [LARGE SCALE GENOMIC DNA]</scope>
    <source>
        <strain evidence="7 8">23-6</strain>
    </source>
</reference>
<dbReference type="KEGG" id="sfz:SFLOR_v1c06880"/>
<dbReference type="Proteomes" id="UP000231823">
    <property type="component" value="Chromosome"/>
</dbReference>
<dbReference type="PRINTS" id="PR00505">
    <property type="entry name" value="D12N6MTFRASE"/>
</dbReference>
<dbReference type="PANTHER" id="PTHR30481">
    <property type="entry name" value="DNA ADENINE METHYLASE"/>
    <property type="match status" value="1"/>
</dbReference>
<comment type="catalytic activity">
    <reaction evidence="6">
        <text>a 2'-deoxyadenosine in DNA + S-adenosyl-L-methionine = an N(6)-methyl-2'-deoxyadenosine in DNA + S-adenosyl-L-homocysteine + H(+)</text>
        <dbReference type="Rhea" id="RHEA:15197"/>
        <dbReference type="Rhea" id="RHEA-COMP:12418"/>
        <dbReference type="Rhea" id="RHEA-COMP:12419"/>
        <dbReference type="ChEBI" id="CHEBI:15378"/>
        <dbReference type="ChEBI" id="CHEBI:57856"/>
        <dbReference type="ChEBI" id="CHEBI:59789"/>
        <dbReference type="ChEBI" id="CHEBI:90615"/>
        <dbReference type="ChEBI" id="CHEBI:90616"/>
        <dbReference type="EC" id="2.1.1.72"/>
    </reaction>
</comment>
<accession>A0A2K8SE46</accession>
<organism evidence="7 8">
    <name type="scientific">Spiroplasma floricola 23-6</name>
    <dbReference type="NCBI Taxonomy" id="1336749"/>
    <lineage>
        <taxon>Bacteria</taxon>
        <taxon>Bacillati</taxon>
        <taxon>Mycoplasmatota</taxon>
        <taxon>Mollicutes</taxon>
        <taxon>Entomoplasmatales</taxon>
        <taxon>Spiroplasmataceae</taxon>
        <taxon>Spiroplasma</taxon>
    </lineage>
</organism>
<dbReference type="GO" id="GO:0043565">
    <property type="term" value="F:sequence-specific DNA binding"/>
    <property type="evidence" value="ECO:0007669"/>
    <property type="project" value="TreeGrafter"/>
</dbReference>
<dbReference type="GO" id="GO:0009007">
    <property type="term" value="F:site-specific DNA-methyltransferase (adenine-specific) activity"/>
    <property type="evidence" value="ECO:0007669"/>
    <property type="project" value="UniProtKB-EC"/>
</dbReference>
<protein>
    <recommendedName>
        <fullName evidence="2">site-specific DNA-methyltransferase (adenine-specific)</fullName>
        <ecNumber evidence="2">2.1.1.72</ecNumber>
    </recommendedName>
</protein>
<evidence type="ECO:0000256" key="4">
    <source>
        <dbReference type="ARBA" id="ARBA00022679"/>
    </source>
</evidence>
<dbReference type="REBASE" id="225280">
    <property type="entry name" value="M2.Sfl236ORF6870P"/>
</dbReference>
<dbReference type="EMBL" id="CP025057">
    <property type="protein sequence ID" value="AUB31736.1"/>
    <property type="molecule type" value="Genomic_DNA"/>
</dbReference>
<evidence type="ECO:0000256" key="1">
    <source>
        <dbReference type="ARBA" id="ARBA00006594"/>
    </source>
</evidence>
<keyword evidence="5" id="KW-0949">S-adenosyl-L-methionine</keyword>
<dbReference type="InterPro" id="IPR029063">
    <property type="entry name" value="SAM-dependent_MTases_sf"/>
</dbReference>
<evidence type="ECO:0000313" key="7">
    <source>
        <dbReference type="EMBL" id="AUB31736.1"/>
    </source>
</evidence>
<keyword evidence="3 7" id="KW-0489">Methyltransferase</keyword>
<evidence type="ECO:0000256" key="3">
    <source>
        <dbReference type="ARBA" id="ARBA00022603"/>
    </source>
</evidence>